<proteinExistence type="predicted"/>
<evidence type="ECO:0000313" key="2">
    <source>
        <dbReference type="EMBL" id="RVV98883.1"/>
    </source>
</evidence>
<keyword evidence="3" id="KW-1185">Reference proteome</keyword>
<dbReference type="RefSeq" id="WP_127906117.1">
    <property type="nucleotide sequence ID" value="NZ_RQXX01000002.1"/>
</dbReference>
<comment type="caution">
    <text evidence="2">The sequence shown here is derived from an EMBL/GenBank/DDBJ whole genome shotgun (WGS) entry which is preliminary data.</text>
</comment>
<sequence length="137" mass="14961">MFSSKGEPFASKNSLGYRIAKWCVQAGLSKQVEVVSKKTGTTTKKRRFTRSQGGVRKATAHERAEAGANVYGIAARLSHSDFKSSAPYVRYIDRKCLAKVSLDRVEEAKLVQAVPKNPESRAPVVRKQGYSGKSGSP</sequence>
<organism evidence="2 3">
    <name type="scientific">Mesobaculum littorinae</name>
    <dbReference type="NCBI Taxonomy" id="2486419"/>
    <lineage>
        <taxon>Bacteria</taxon>
        <taxon>Pseudomonadati</taxon>
        <taxon>Pseudomonadota</taxon>
        <taxon>Alphaproteobacteria</taxon>
        <taxon>Rhodobacterales</taxon>
        <taxon>Roseobacteraceae</taxon>
        <taxon>Mesobaculum</taxon>
    </lineage>
</organism>
<dbReference type="Proteomes" id="UP000285908">
    <property type="component" value="Unassembled WGS sequence"/>
</dbReference>
<evidence type="ECO:0000256" key="1">
    <source>
        <dbReference type="SAM" id="MobiDB-lite"/>
    </source>
</evidence>
<feature type="region of interest" description="Disordered" evidence="1">
    <location>
        <begin position="116"/>
        <end position="137"/>
    </location>
</feature>
<dbReference type="EMBL" id="RQXX01000002">
    <property type="protein sequence ID" value="RVV98883.1"/>
    <property type="molecule type" value="Genomic_DNA"/>
</dbReference>
<dbReference type="OrthoDB" id="7510934at2"/>
<evidence type="ECO:0000313" key="3">
    <source>
        <dbReference type="Proteomes" id="UP000285908"/>
    </source>
</evidence>
<gene>
    <name evidence="2" type="ORF">EKE94_08305</name>
</gene>
<dbReference type="AlphaFoldDB" id="A0A438AJC6"/>
<accession>A0A438AJC6</accession>
<protein>
    <submittedName>
        <fullName evidence="2">Uncharacterized protein</fullName>
    </submittedName>
</protein>
<name>A0A438AJC6_9RHOB</name>
<reference evidence="2 3" key="1">
    <citation type="submission" date="2018-11" db="EMBL/GenBank/DDBJ databases">
        <title>Mesobaculum littorinae gen. nov., sp. nov., isolated from Littorina scabra that represents a novel genus of the order Rhodobacteraceae.</title>
        <authorList>
            <person name="Li F."/>
        </authorList>
    </citation>
    <scope>NUCLEOTIDE SEQUENCE [LARGE SCALE GENOMIC DNA]</scope>
    <source>
        <strain evidence="2 3">M0103</strain>
    </source>
</reference>